<dbReference type="EMBL" id="SGPL01000015">
    <property type="protein sequence ID" value="THH20736.1"/>
    <property type="molecule type" value="Genomic_DNA"/>
</dbReference>
<dbReference type="Proteomes" id="UP000310158">
    <property type="component" value="Unassembled WGS sequence"/>
</dbReference>
<gene>
    <name evidence="3" type="ORF">EW146_g669</name>
</gene>
<feature type="region of interest" description="Disordered" evidence="2">
    <location>
        <begin position="1"/>
        <end position="73"/>
    </location>
</feature>
<feature type="region of interest" description="Disordered" evidence="2">
    <location>
        <begin position="395"/>
        <end position="454"/>
    </location>
</feature>
<accession>A0A4S4M641</accession>
<feature type="compositionally biased region" description="Polar residues" evidence="2">
    <location>
        <begin position="1"/>
        <end position="22"/>
    </location>
</feature>
<feature type="compositionally biased region" description="Low complexity" evidence="2">
    <location>
        <begin position="545"/>
        <end position="566"/>
    </location>
</feature>
<feature type="compositionally biased region" description="Polar residues" evidence="2">
    <location>
        <begin position="526"/>
        <end position="541"/>
    </location>
</feature>
<dbReference type="AlphaFoldDB" id="A0A4S4M641"/>
<evidence type="ECO:0000256" key="2">
    <source>
        <dbReference type="SAM" id="MobiDB-lite"/>
    </source>
</evidence>
<feature type="compositionally biased region" description="Low complexity" evidence="2">
    <location>
        <begin position="418"/>
        <end position="431"/>
    </location>
</feature>
<feature type="region of interest" description="Disordered" evidence="2">
    <location>
        <begin position="265"/>
        <end position="296"/>
    </location>
</feature>
<protein>
    <submittedName>
        <fullName evidence="3">Uncharacterized protein</fullName>
    </submittedName>
</protein>
<feature type="coiled-coil region" evidence="1">
    <location>
        <begin position="720"/>
        <end position="747"/>
    </location>
</feature>
<feature type="compositionally biased region" description="Pro residues" evidence="2">
    <location>
        <begin position="148"/>
        <end position="167"/>
    </location>
</feature>
<organism evidence="3 4">
    <name type="scientific">Bondarzewia mesenterica</name>
    <dbReference type="NCBI Taxonomy" id="1095465"/>
    <lineage>
        <taxon>Eukaryota</taxon>
        <taxon>Fungi</taxon>
        <taxon>Dikarya</taxon>
        <taxon>Basidiomycota</taxon>
        <taxon>Agaricomycotina</taxon>
        <taxon>Agaricomycetes</taxon>
        <taxon>Russulales</taxon>
        <taxon>Bondarzewiaceae</taxon>
        <taxon>Bondarzewia</taxon>
    </lineage>
</organism>
<feature type="region of interest" description="Disordered" evidence="2">
    <location>
        <begin position="526"/>
        <end position="576"/>
    </location>
</feature>
<proteinExistence type="predicted"/>
<comment type="caution">
    <text evidence="3">The sequence shown here is derived from an EMBL/GenBank/DDBJ whole genome shotgun (WGS) entry which is preliminary data.</text>
</comment>
<reference evidence="3 4" key="1">
    <citation type="submission" date="2019-02" db="EMBL/GenBank/DDBJ databases">
        <title>Genome sequencing of the rare red list fungi Bondarzewia mesenterica.</title>
        <authorList>
            <person name="Buettner E."/>
            <person name="Kellner H."/>
        </authorList>
    </citation>
    <scope>NUCLEOTIDE SEQUENCE [LARGE SCALE GENOMIC DNA]</scope>
    <source>
        <strain evidence="3 4">DSM 108281</strain>
    </source>
</reference>
<evidence type="ECO:0000313" key="3">
    <source>
        <dbReference type="EMBL" id="THH20736.1"/>
    </source>
</evidence>
<dbReference type="OrthoDB" id="3264780at2759"/>
<feature type="compositionally biased region" description="Basic residues" evidence="2">
    <location>
        <begin position="134"/>
        <end position="143"/>
    </location>
</feature>
<feature type="region of interest" description="Disordered" evidence="2">
    <location>
        <begin position="87"/>
        <end position="170"/>
    </location>
</feature>
<sequence>MLESHQSIFALQRMQIDSTPEQPGSEDDVDSLFGSPPPSPARGRSPQLALPTGPSSAENVGTIALPGSQSHSELPLNPAVLLLSSLSPHTATHSPSPTPTASTSTQSQILSRTGSVPPRRTSATSSRASSRAPAPKKSKKGKQRSATPRPPPPPMHLPDPDEPPPPNFLRNQQALLGLAGLVGGVNPANLSKRNTQGSNANNPIVIEDVTNQPRIGKSSRYTVDASQLPPPSGDAILKTLVKQKNLFAVLESLLQLISRSNAASTSGQVRKPIYTPPTDEGPEPPSGKRRKLNRVPAGAADWDVPYPFQRGEGPEQYRAQWEKQRLKQLLAQLAGIVQGATRSAATKSYLQQSWTEAPSGFDSQTQSYLYPASRSASPWTVDEIANVATPPPIVHPDANLHTQPHPEPSQTTPFDQFLSSLLDSSSSSTSSNTVPFTTTPGPASAPTDNNTPTDEFVAADFENFLAMLNDPDTYSMVGLNPPDNAFPQSTSSIDTSVTHETISTSSTNNFIPDFMIDPILMALSNPDSTAIQQPSPSQSGPLINPTLASPTPALAPSPIASTSSLADPLTPQWDEPYTEPEIYRGEQGMFRSHLNRRPPMFRRPSVVNDQMVQMVPAAPHPPPTSSLPQQQQSHAPAQTPEHVPMPTTYRAPQLNLNVLPAATQPLITPISRPAFTPARSPSTISTQAPSAVPALTSTARLLSVLDPRLLSQHPLANGKSQNKQETIRRARERRQQLVAELERAKVELWETTIEQGVLAHLLKDSSLS</sequence>
<feature type="region of interest" description="Disordered" evidence="2">
    <location>
        <begin position="615"/>
        <end position="648"/>
    </location>
</feature>
<feature type="compositionally biased region" description="Low complexity" evidence="2">
    <location>
        <begin position="117"/>
        <end position="133"/>
    </location>
</feature>
<evidence type="ECO:0000313" key="4">
    <source>
        <dbReference type="Proteomes" id="UP000310158"/>
    </source>
</evidence>
<name>A0A4S4M641_9AGAM</name>
<feature type="compositionally biased region" description="Polar residues" evidence="2">
    <location>
        <begin position="432"/>
        <end position="453"/>
    </location>
</feature>
<keyword evidence="4" id="KW-1185">Reference proteome</keyword>
<evidence type="ECO:0000256" key="1">
    <source>
        <dbReference type="SAM" id="Coils"/>
    </source>
</evidence>
<keyword evidence="1" id="KW-0175">Coiled coil</keyword>
<feature type="compositionally biased region" description="Low complexity" evidence="2">
    <location>
        <begin position="87"/>
        <end position="108"/>
    </location>
</feature>